<dbReference type="CDD" id="cd00586">
    <property type="entry name" value="4HBT"/>
    <property type="match status" value="1"/>
</dbReference>
<evidence type="ECO:0000313" key="2">
    <source>
        <dbReference type="Proteomes" id="UP000794436"/>
    </source>
</evidence>
<reference evidence="1" key="1">
    <citation type="submission" date="2019-03" db="EMBL/GenBank/DDBJ databases">
        <title>Long read genome sequence of the mycoparasitic Pythium oligandrum ATCC 38472 isolated from sugarbeet rhizosphere.</title>
        <authorList>
            <person name="Gaulin E."/>
        </authorList>
    </citation>
    <scope>NUCLEOTIDE SEQUENCE</scope>
    <source>
        <strain evidence="1">ATCC 38472_TT</strain>
    </source>
</reference>
<dbReference type="Gene3D" id="3.10.129.10">
    <property type="entry name" value="Hotdog Thioesterase"/>
    <property type="match status" value="1"/>
</dbReference>
<proteinExistence type="predicted"/>
<dbReference type="PANTHER" id="PTHR12475:SF4">
    <property type="entry name" value="PROTEIN THEM6"/>
    <property type="match status" value="1"/>
</dbReference>
<dbReference type="OrthoDB" id="265761at2759"/>
<dbReference type="Proteomes" id="UP000794436">
    <property type="component" value="Unassembled WGS sequence"/>
</dbReference>
<dbReference type="AlphaFoldDB" id="A0A8K1FPF3"/>
<name>A0A8K1FPF3_PYTOL</name>
<protein>
    <recommendedName>
        <fullName evidence="3">Thioesterase</fullName>
    </recommendedName>
</protein>
<keyword evidence="2" id="KW-1185">Reference proteome</keyword>
<evidence type="ECO:0008006" key="3">
    <source>
        <dbReference type="Google" id="ProtNLM"/>
    </source>
</evidence>
<gene>
    <name evidence="1" type="ORF">Poli38472_008205</name>
</gene>
<dbReference type="SUPFAM" id="SSF54637">
    <property type="entry name" value="Thioesterase/thiol ester dehydrase-isomerase"/>
    <property type="match status" value="1"/>
</dbReference>
<accession>A0A8K1FPF3</accession>
<dbReference type="InterPro" id="IPR051490">
    <property type="entry name" value="THEM6_lcsJ_thioesterase"/>
</dbReference>
<dbReference type="InterPro" id="IPR029069">
    <property type="entry name" value="HotDog_dom_sf"/>
</dbReference>
<dbReference type="Pfam" id="PF13279">
    <property type="entry name" value="4HBT_2"/>
    <property type="match status" value="1"/>
</dbReference>
<dbReference type="PANTHER" id="PTHR12475">
    <property type="match status" value="1"/>
</dbReference>
<dbReference type="EMBL" id="SPLM01000037">
    <property type="protein sequence ID" value="TMW65563.1"/>
    <property type="molecule type" value="Genomic_DNA"/>
</dbReference>
<comment type="caution">
    <text evidence="1">The sequence shown here is derived from an EMBL/GenBank/DDBJ whole genome shotgun (WGS) entry which is preliminary data.</text>
</comment>
<sequence length="221" mass="25570">MVLRVFWNLSAGLVHNAVSRFKPVKPGMGVLYPTVWRGRTGFLDCDVNLHLNNSSFLYCMELARWHYAGAVGMMPMYVKKRMMFLAASQAIRYRHPLPPFQPYEIHTQIVHSDADWMYFLHQFVCPTTGKLYAEGLCRATIKQGRERVPWYDVYRECTGLDFRHGEEMPAVVKEFLDWDAASKASMETTEAETKAKASTKPRLEGVDKLKVSWNDPRIRED</sequence>
<organism evidence="1 2">
    <name type="scientific">Pythium oligandrum</name>
    <name type="common">Mycoparasitic fungus</name>
    <dbReference type="NCBI Taxonomy" id="41045"/>
    <lineage>
        <taxon>Eukaryota</taxon>
        <taxon>Sar</taxon>
        <taxon>Stramenopiles</taxon>
        <taxon>Oomycota</taxon>
        <taxon>Peronosporomycetes</taxon>
        <taxon>Pythiales</taxon>
        <taxon>Pythiaceae</taxon>
        <taxon>Pythium</taxon>
    </lineage>
</organism>
<evidence type="ECO:0000313" key="1">
    <source>
        <dbReference type="EMBL" id="TMW65563.1"/>
    </source>
</evidence>